<dbReference type="CDD" id="cd02440">
    <property type="entry name" value="AdoMet_MTases"/>
    <property type="match status" value="1"/>
</dbReference>
<dbReference type="Pfam" id="PF13649">
    <property type="entry name" value="Methyltransf_25"/>
    <property type="match status" value="1"/>
</dbReference>
<dbReference type="GO" id="GO:0032259">
    <property type="term" value="P:methylation"/>
    <property type="evidence" value="ECO:0007669"/>
    <property type="project" value="UniProtKB-KW"/>
</dbReference>
<protein>
    <submittedName>
        <fullName evidence="2">Ubiquinone/menaquinone biosynthesis C-methylase UbiE</fullName>
    </submittedName>
</protein>
<evidence type="ECO:0000259" key="1">
    <source>
        <dbReference type="Pfam" id="PF13649"/>
    </source>
</evidence>
<dbReference type="EMBL" id="VFOZ01000001">
    <property type="protein sequence ID" value="TQM00078.1"/>
    <property type="molecule type" value="Genomic_DNA"/>
</dbReference>
<feature type="domain" description="Methyltransferase" evidence="1">
    <location>
        <begin position="41"/>
        <end position="136"/>
    </location>
</feature>
<dbReference type="Proteomes" id="UP000316096">
    <property type="component" value="Unassembled WGS sequence"/>
</dbReference>
<accession>A0A543CT36</accession>
<gene>
    <name evidence="2" type="ORF">FB559_5783</name>
</gene>
<reference evidence="2 3" key="1">
    <citation type="submission" date="2019-06" db="EMBL/GenBank/DDBJ databases">
        <title>Sequencing the genomes of 1000 actinobacteria strains.</title>
        <authorList>
            <person name="Klenk H.-P."/>
        </authorList>
    </citation>
    <scope>NUCLEOTIDE SEQUENCE [LARGE SCALE GENOMIC DNA]</scope>
    <source>
        <strain evidence="2 3">DSM 102200</strain>
    </source>
</reference>
<dbReference type="PANTHER" id="PTHR43591:SF24">
    <property type="entry name" value="2-METHOXY-6-POLYPRENYL-1,4-BENZOQUINOL METHYLASE, MITOCHONDRIAL"/>
    <property type="match status" value="1"/>
</dbReference>
<proteinExistence type="predicted"/>
<keyword evidence="3" id="KW-1185">Reference proteome</keyword>
<keyword evidence="2" id="KW-0830">Ubiquinone</keyword>
<keyword evidence="2" id="KW-0808">Transferase</keyword>
<organism evidence="2 3">
    <name type="scientific">Actinoallomurus bryophytorum</name>
    <dbReference type="NCBI Taxonomy" id="1490222"/>
    <lineage>
        <taxon>Bacteria</taxon>
        <taxon>Bacillati</taxon>
        <taxon>Actinomycetota</taxon>
        <taxon>Actinomycetes</taxon>
        <taxon>Streptosporangiales</taxon>
        <taxon>Thermomonosporaceae</taxon>
        <taxon>Actinoallomurus</taxon>
    </lineage>
</organism>
<dbReference type="Gene3D" id="3.40.50.150">
    <property type="entry name" value="Vaccinia Virus protein VP39"/>
    <property type="match status" value="1"/>
</dbReference>
<dbReference type="InterPro" id="IPR041698">
    <property type="entry name" value="Methyltransf_25"/>
</dbReference>
<comment type="caution">
    <text evidence="2">The sequence shown here is derived from an EMBL/GenBank/DDBJ whole genome shotgun (WGS) entry which is preliminary data.</text>
</comment>
<dbReference type="AlphaFoldDB" id="A0A543CT36"/>
<evidence type="ECO:0000313" key="3">
    <source>
        <dbReference type="Proteomes" id="UP000316096"/>
    </source>
</evidence>
<keyword evidence="2" id="KW-0489">Methyltransferase</keyword>
<dbReference type="OrthoDB" id="9795634at2"/>
<dbReference type="GO" id="GO:0008168">
    <property type="term" value="F:methyltransferase activity"/>
    <property type="evidence" value="ECO:0007669"/>
    <property type="project" value="UniProtKB-KW"/>
</dbReference>
<sequence>MPSAFDFDSLVNNFDQVQPLMAGATTGILEHVPPLGHGTTVLDIACGTGEPGLTLAEHRPGTHLIGVDSAEPMVGAARRKAEAKGLADTRFAVMDSRHLDLADASVDCVVSRFGVLSFADPMAEAREMSRVLRPDGGFAVATWDAASKNVLTYAIASAVDEWLPPQATAAMRRMEQFAMPGRRESWLRQAGFSKVDSSLWTWPVEFADEEAMWALAGGPAMLQAVVTGLDDDHTHQARDRVRDLTSEYRRSDGTYVLPYACRLLWGTR</sequence>
<name>A0A543CT36_9ACTN</name>
<dbReference type="PANTHER" id="PTHR43591">
    <property type="entry name" value="METHYLTRANSFERASE"/>
    <property type="match status" value="1"/>
</dbReference>
<evidence type="ECO:0000313" key="2">
    <source>
        <dbReference type="EMBL" id="TQM00078.1"/>
    </source>
</evidence>
<dbReference type="InterPro" id="IPR029063">
    <property type="entry name" value="SAM-dependent_MTases_sf"/>
</dbReference>
<dbReference type="SUPFAM" id="SSF53335">
    <property type="entry name" value="S-adenosyl-L-methionine-dependent methyltransferases"/>
    <property type="match status" value="1"/>
</dbReference>
<dbReference type="RefSeq" id="WP_141959358.1">
    <property type="nucleotide sequence ID" value="NZ_VFOZ01000001.1"/>
</dbReference>